<organism evidence="3 4">
    <name type="scientific">Lederbergia lenta</name>
    <name type="common">Bacillus lentus</name>
    <dbReference type="NCBI Taxonomy" id="1467"/>
    <lineage>
        <taxon>Bacteria</taxon>
        <taxon>Bacillati</taxon>
        <taxon>Bacillota</taxon>
        <taxon>Bacilli</taxon>
        <taxon>Bacillales</taxon>
        <taxon>Bacillaceae</taxon>
        <taxon>Lederbergia</taxon>
    </lineage>
</organism>
<dbReference type="RefSeq" id="WP_066137447.1">
    <property type="nucleotide sequence ID" value="NZ_CBCSGM010000001.1"/>
</dbReference>
<dbReference type="SUPFAM" id="SSF69572">
    <property type="entry name" value="Activating enzymes of the ubiquitin-like proteins"/>
    <property type="match status" value="1"/>
</dbReference>
<evidence type="ECO:0000313" key="3">
    <source>
        <dbReference type="EMBL" id="SQI56068.1"/>
    </source>
</evidence>
<dbReference type="AlphaFoldDB" id="A0A2X4W7W9"/>
<proteinExistence type="inferred from homology"/>
<keyword evidence="3" id="KW-0808">Transferase</keyword>
<dbReference type="CDD" id="cd00757">
    <property type="entry name" value="ThiF_MoeB_HesA_family"/>
    <property type="match status" value="1"/>
</dbReference>
<evidence type="ECO:0000256" key="1">
    <source>
        <dbReference type="ARBA" id="ARBA00009919"/>
    </source>
</evidence>
<dbReference type="Pfam" id="PF00899">
    <property type="entry name" value="ThiF"/>
    <property type="match status" value="1"/>
</dbReference>
<feature type="domain" description="THIF-type NAD/FAD binding fold" evidence="2">
    <location>
        <begin position="5"/>
        <end position="243"/>
    </location>
</feature>
<dbReference type="GO" id="GO:0008641">
    <property type="term" value="F:ubiquitin-like modifier activating enzyme activity"/>
    <property type="evidence" value="ECO:0007669"/>
    <property type="project" value="InterPro"/>
</dbReference>
<dbReference type="GO" id="GO:0004792">
    <property type="term" value="F:thiosulfate-cyanide sulfurtransferase activity"/>
    <property type="evidence" value="ECO:0007669"/>
    <property type="project" value="TreeGrafter"/>
</dbReference>
<comment type="similarity">
    <text evidence="1">Belongs to the HesA/MoeB/ThiF family.</text>
</comment>
<dbReference type="PANTHER" id="PTHR10953:SF102">
    <property type="entry name" value="ADENYLYLTRANSFERASE AND SULFURTRANSFERASE MOCS3"/>
    <property type="match status" value="1"/>
</dbReference>
<dbReference type="Proteomes" id="UP000249134">
    <property type="component" value="Chromosome 1"/>
</dbReference>
<evidence type="ECO:0000313" key="4">
    <source>
        <dbReference type="Proteomes" id="UP000249134"/>
    </source>
</evidence>
<dbReference type="GO" id="GO:0061605">
    <property type="term" value="F:molybdopterin-synthase adenylyltransferase activity"/>
    <property type="evidence" value="ECO:0007669"/>
    <property type="project" value="UniProtKB-EC"/>
</dbReference>
<protein>
    <submittedName>
        <fullName evidence="3">Adenylyltransferase ThiF</fullName>
        <ecNumber evidence="3">2.7.7.-</ecNumber>
        <ecNumber evidence="3">2.7.7.80</ecNumber>
    </submittedName>
</protein>
<dbReference type="InterPro" id="IPR035985">
    <property type="entry name" value="Ubiquitin-activating_enz"/>
</dbReference>
<dbReference type="KEGG" id="blen:NCTC4824_01717"/>
<keyword evidence="4" id="KW-1185">Reference proteome</keyword>
<reference evidence="3 4" key="1">
    <citation type="submission" date="2018-06" db="EMBL/GenBank/DDBJ databases">
        <authorList>
            <consortium name="Pathogen Informatics"/>
            <person name="Doyle S."/>
        </authorList>
    </citation>
    <scope>NUCLEOTIDE SEQUENCE [LARGE SCALE GENOMIC DNA]</scope>
    <source>
        <strain evidence="3 4">NCTC4824</strain>
    </source>
</reference>
<name>A0A2X4W7W9_LEDLE</name>
<dbReference type="EMBL" id="LS483476">
    <property type="protein sequence ID" value="SQI56068.1"/>
    <property type="molecule type" value="Genomic_DNA"/>
</dbReference>
<dbReference type="InterPro" id="IPR045886">
    <property type="entry name" value="ThiF/MoeB/HesA"/>
</dbReference>
<keyword evidence="3" id="KW-0548">Nucleotidyltransferase</keyword>
<dbReference type="InterPro" id="IPR000594">
    <property type="entry name" value="ThiF_NAD_FAD-bd"/>
</dbReference>
<dbReference type="PANTHER" id="PTHR10953">
    <property type="entry name" value="UBIQUITIN-ACTIVATING ENZYME E1"/>
    <property type="match status" value="1"/>
</dbReference>
<evidence type="ECO:0000259" key="2">
    <source>
        <dbReference type="Pfam" id="PF00899"/>
    </source>
</evidence>
<dbReference type="STRING" id="1348624.GCA_001591545_00796"/>
<accession>A0A2X4W7W9</accession>
<dbReference type="EC" id="2.7.7.80" evidence="3"/>
<dbReference type="Gene3D" id="3.40.50.720">
    <property type="entry name" value="NAD(P)-binding Rossmann-like Domain"/>
    <property type="match status" value="1"/>
</dbReference>
<dbReference type="FunFam" id="3.40.50.720:FF:000080">
    <property type="entry name" value="Thiazole biosynthesis adenylyltransferase ThiF"/>
    <property type="match status" value="1"/>
</dbReference>
<dbReference type="GO" id="GO:0008146">
    <property type="term" value="F:sulfotransferase activity"/>
    <property type="evidence" value="ECO:0007669"/>
    <property type="project" value="TreeGrafter"/>
</dbReference>
<gene>
    <name evidence="3" type="primary">thiF</name>
    <name evidence="3" type="ORF">NCTC4824_01717</name>
</gene>
<dbReference type="GO" id="GO:0005829">
    <property type="term" value="C:cytosol"/>
    <property type="evidence" value="ECO:0007669"/>
    <property type="project" value="TreeGrafter"/>
</dbReference>
<sequence>MNSRYSRQEMFTPIGKEGQIRLKAAHILMIGAGALGTANGEMLARAGVGKLTIVDRDYVEISNLQRQQMYKEKHAYEKWPKAIAIGEELKKINSTIELETYVEEADPTWLEQYLTDETPNLILDATDNFETRLILNDISQKWKIPWIYGACVGATGVSLTIHAGKSPCLYCMLDTLPETNLTCDTVGIISPAAQMVAAFQTTEALKILVNDNNSLRTKLVYFDLWNNQMTQMKIDSLKKEECPSCGADRDYPFLNDENRTKFAVLCGRNTVQIRPPRQLAIELKEVAEQLPSYVEKIKRNEFLLSFSIKKRAFVLFKDGRLFIHGMKDIREAKKLYYQLFS</sequence>
<dbReference type="EC" id="2.7.7.-" evidence="3"/>